<dbReference type="EMBL" id="JABCRI010000013">
    <property type="protein sequence ID" value="KAF8395518.1"/>
    <property type="molecule type" value="Genomic_DNA"/>
</dbReference>
<comment type="caution">
    <text evidence="2">The sequence shown here is derived from an EMBL/GenBank/DDBJ whole genome shotgun (WGS) entry which is preliminary data.</text>
</comment>
<accession>A0A835D9M7</accession>
<organism evidence="2 3">
    <name type="scientific">Tetracentron sinense</name>
    <name type="common">Spur-leaf</name>
    <dbReference type="NCBI Taxonomy" id="13715"/>
    <lineage>
        <taxon>Eukaryota</taxon>
        <taxon>Viridiplantae</taxon>
        <taxon>Streptophyta</taxon>
        <taxon>Embryophyta</taxon>
        <taxon>Tracheophyta</taxon>
        <taxon>Spermatophyta</taxon>
        <taxon>Magnoliopsida</taxon>
        <taxon>Trochodendrales</taxon>
        <taxon>Trochodendraceae</taxon>
        <taxon>Tetracentron</taxon>
    </lineage>
</organism>
<keyword evidence="3" id="KW-1185">Reference proteome</keyword>
<dbReference type="PANTHER" id="PTHR31286">
    <property type="entry name" value="GLYCINE-RICH CELL WALL STRUCTURAL PROTEIN 1.8-LIKE"/>
    <property type="match status" value="1"/>
</dbReference>
<name>A0A835D9M7_TETSI</name>
<dbReference type="Proteomes" id="UP000655225">
    <property type="component" value="Unassembled WGS sequence"/>
</dbReference>
<evidence type="ECO:0000313" key="2">
    <source>
        <dbReference type="EMBL" id="KAF8395518.1"/>
    </source>
</evidence>
<dbReference type="AlphaFoldDB" id="A0A835D9M7"/>
<evidence type="ECO:0000313" key="3">
    <source>
        <dbReference type="Proteomes" id="UP000655225"/>
    </source>
</evidence>
<feature type="region of interest" description="Disordered" evidence="1">
    <location>
        <begin position="419"/>
        <end position="445"/>
    </location>
</feature>
<dbReference type="InterPro" id="IPR040256">
    <property type="entry name" value="At4g02000-like"/>
</dbReference>
<sequence>MEVGSGTTAFKMMNQDHVKLDQFNGSNFACWQDKMLFLLTALKISYVLDSSLQPFPVPNEKDTDHIKADMKMNSDLNVKIPELFQVEAIIAKLPPTWNDYRKKLLHMTEELTLEKLGKHLRIEEENRIRDGFQPNSNINFMDHSGSKKTNFILKNGSNTANVVEDKSNEALVAMVSELQIVMITKLNMAVENGEQVLMGNGNSAKVLGKGTIELQFTSILLWRAAGGKEGDPPGRPPNSTFSYADIVGKQSLITSSSSIPLKSLSTYKGEPAIFFSDEENNVLAKPHALSLVAKCSYVRPSLDDIKAHMMKSEGLRMGAESSIVPVWVCFPNLPIHLFNDSAALQSIGSIFWKVLKIDGATKSISRPSAERICIEIDLLKQNPDRFWLGLGTQGRWQTVEYEKKFLFCTQCKKLGHEESSCGGGIKNRPNARSKRVDHKEKDVEQKAVDEGLQKITTKQWVVKQFAEKEKSGDAVDTDPTLLIQNNDQTEDTSNLNPQLEYQILNSLDAATDEGKVDGNLDQIKDLGESTIAERCTEISSFQFTKFGEPSLAGKSLPPNPKDLIMIDNDASSNLITEMSHKFDKVLDLNKIEYVLSEIKKKLLQMKSVEHLNVSKTSVVEDHSNAGPLFRNSNILSISEVKGLLENICVG</sequence>
<protein>
    <recommendedName>
        <fullName evidence="4">DUF4283 domain-containing protein</fullName>
    </recommendedName>
</protein>
<gene>
    <name evidence="2" type="ORF">HHK36_019466</name>
</gene>
<reference evidence="2 3" key="1">
    <citation type="submission" date="2020-04" db="EMBL/GenBank/DDBJ databases">
        <title>Plant Genome Project.</title>
        <authorList>
            <person name="Zhang R.-G."/>
        </authorList>
    </citation>
    <scope>NUCLEOTIDE SEQUENCE [LARGE SCALE GENOMIC DNA]</scope>
    <source>
        <strain evidence="2">YNK0</strain>
        <tissue evidence="2">Leaf</tissue>
    </source>
</reference>
<proteinExistence type="predicted"/>
<evidence type="ECO:0000256" key="1">
    <source>
        <dbReference type="SAM" id="MobiDB-lite"/>
    </source>
</evidence>
<dbReference type="OrthoDB" id="1002340at2759"/>
<evidence type="ECO:0008006" key="4">
    <source>
        <dbReference type="Google" id="ProtNLM"/>
    </source>
</evidence>
<dbReference type="PANTHER" id="PTHR31286:SF180">
    <property type="entry name" value="OS10G0362600 PROTEIN"/>
    <property type="match status" value="1"/>
</dbReference>